<keyword evidence="3" id="KW-1185">Reference proteome</keyword>
<evidence type="ECO:0000313" key="3">
    <source>
        <dbReference type="Proteomes" id="UP000321367"/>
    </source>
</evidence>
<reference evidence="2 3" key="1">
    <citation type="submission" date="2019-08" db="EMBL/GenBank/DDBJ databases">
        <title>Genome sequence of Gillisia hiemivivida IC154 (type strain).</title>
        <authorList>
            <person name="Bowman J.P."/>
        </authorList>
    </citation>
    <scope>NUCLEOTIDE SEQUENCE [LARGE SCALE GENOMIC DNA]</scope>
    <source>
        <strain evidence="2 3">IC154</strain>
    </source>
</reference>
<dbReference type="Proteomes" id="UP000321367">
    <property type="component" value="Unassembled WGS sequence"/>
</dbReference>
<accession>A0A5C6ZXK1</accession>
<feature type="transmembrane region" description="Helical" evidence="1">
    <location>
        <begin position="55"/>
        <end position="73"/>
    </location>
</feature>
<comment type="caution">
    <text evidence="2">The sequence shown here is derived from an EMBL/GenBank/DDBJ whole genome shotgun (WGS) entry which is preliminary data.</text>
</comment>
<evidence type="ECO:0000313" key="2">
    <source>
        <dbReference type="EMBL" id="TXD94072.1"/>
    </source>
</evidence>
<sequence>MEAITTFYSWRGLFYLFIGLLALYGIIKIVIRLIENSAKRNLANKQFIFWLRNSLLFYTPTAVIVFVLGFISINYITHSILILIIGVFGFPYIRNYLSGLLFKSNPIVNEGALIKATNLDGEIKRLMVLGMIVNTEHGEQYINYINLEEYGFTINSNKSSALRQTLYLKTSLTQDAILDILFDNPILNFEEKPSLKNGVNPEDLILKYTLESGATTKDLISFLNSKGIETNLTRKVN</sequence>
<proteinExistence type="predicted"/>
<dbReference type="RefSeq" id="WP_146931586.1">
    <property type="nucleotide sequence ID" value="NZ_CBCSHZ010000005.1"/>
</dbReference>
<feature type="transmembrane region" description="Helical" evidence="1">
    <location>
        <begin position="12"/>
        <end position="34"/>
    </location>
</feature>
<keyword evidence="1" id="KW-0812">Transmembrane</keyword>
<dbReference type="EMBL" id="VORY01000006">
    <property type="protein sequence ID" value="TXD94072.1"/>
    <property type="molecule type" value="Genomic_DNA"/>
</dbReference>
<dbReference type="OrthoDB" id="1116684at2"/>
<dbReference type="AlphaFoldDB" id="A0A5C6ZXK1"/>
<name>A0A5C6ZXK1_9FLAO</name>
<evidence type="ECO:0008006" key="4">
    <source>
        <dbReference type="Google" id="ProtNLM"/>
    </source>
</evidence>
<gene>
    <name evidence="2" type="ORF">ES724_07340</name>
</gene>
<organism evidence="2 3">
    <name type="scientific">Gillisia hiemivivida</name>
    <dbReference type="NCBI Taxonomy" id="291190"/>
    <lineage>
        <taxon>Bacteria</taxon>
        <taxon>Pseudomonadati</taxon>
        <taxon>Bacteroidota</taxon>
        <taxon>Flavobacteriia</taxon>
        <taxon>Flavobacteriales</taxon>
        <taxon>Flavobacteriaceae</taxon>
        <taxon>Gillisia</taxon>
    </lineage>
</organism>
<protein>
    <recommendedName>
        <fullName evidence="4">Mechanosensitive ion channel</fullName>
    </recommendedName>
</protein>
<keyword evidence="1" id="KW-1133">Transmembrane helix</keyword>
<evidence type="ECO:0000256" key="1">
    <source>
        <dbReference type="SAM" id="Phobius"/>
    </source>
</evidence>
<feature type="transmembrane region" description="Helical" evidence="1">
    <location>
        <begin position="79"/>
        <end position="97"/>
    </location>
</feature>
<keyword evidence="1" id="KW-0472">Membrane</keyword>